<dbReference type="Ensembl" id="ENSEEET00000050978.2">
    <property type="protein sequence ID" value="ENSEEEP00000050426.1"/>
    <property type="gene ID" value="ENSEEEG00000023708.2"/>
</dbReference>
<feature type="transmembrane region" description="Helical" evidence="8">
    <location>
        <begin position="58"/>
        <end position="78"/>
    </location>
</feature>
<keyword evidence="3 8" id="KW-1133">Transmembrane helix</keyword>
<evidence type="ECO:0000256" key="3">
    <source>
        <dbReference type="ARBA" id="ARBA00022989"/>
    </source>
</evidence>
<dbReference type="Gene3D" id="1.20.1070.10">
    <property type="entry name" value="Rhodopsin 7-helix transmembrane proteins"/>
    <property type="match status" value="1"/>
</dbReference>
<reference evidence="11" key="2">
    <citation type="journal article" date="2017" name="Sci. Adv.">
        <title>A tail of two voltages: Proteomic comparison of the three electric organs of the electric eel.</title>
        <authorList>
            <person name="Traeger L.L."/>
            <person name="Sabat G."/>
            <person name="Barrett-Wilt G.A."/>
            <person name="Wells G.B."/>
            <person name="Sussman M.R."/>
        </authorList>
    </citation>
    <scope>NUCLEOTIDE SEQUENCE [LARGE SCALE GENOMIC DNA]</scope>
</reference>
<organism evidence="10 11">
    <name type="scientific">Electrophorus electricus</name>
    <name type="common">Electric eel</name>
    <name type="synonym">Gymnotus electricus</name>
    <dbReference type="NCBI Taxonomy" id="8005"/>
    <lineage>
        <taxon>Eukaryota</taxon>
        <taxon>Metazoa</taxon>
        <taxon>Chordata</taxon>
        <taxon>Craniata</taxon>
        <taxon>Vertebrata</taxon>
        <taxon>Euteleostomi</taxon>
        <taxon>Actinopterygii</taxon>
        <taxon>Neopterygii</taxon>
        <taxon>Teleostei</taxon>
        <taxon>Ostariophysi</taxon>
        <taxon>Gymnotiformes</taxon>
        <taxon>Gymnotoidei</taxon>
        <taxon>Gymnotidae</taxon>
        <taxon>Electrophorus</taxon>
    </lineage>
</organism>
<keyword evidence="4" id="KW-0297">G-protein coupled receptor</keyword>
<comment type="subcellular location">
    <subcellularLocation>
        <location evidence="1">Membrane</location>
        <topology evidence="1">Multi-pass membrane protein</topology>
    </subcellularLocation>
</comment>
<dbReference type="InterPro" id="IPR000832">
    <property type="entry name" value="GPCR_2_secretin-like"/>
</dbReference>
<evidence type="ECO:0000259" key="9">
    <source>
        <dbReference type="PROSITE" id="PS50261"/>
    </source>
</evidence>
<gene>
    <name evidence="10" type="primary">CACNG1</name>
</gene>
<dbReference type="Proteomes" id="UP000314983">
    <property type="component" value="Chromosome 2"/>
</dbReference>
<proteinExistence type="predicted"/>
<evidence type="ECO:0000256" key="8">
    <source>
        <dbReference type="SAM" id="Phobius"/>
    </source>
</evidence>
<evidence type="ECO:0000256" key="7">
    <source>
        <dbReference type="ARBA" id="ARBA00023224"/>
    </source>
</evidence>
<dbReference type="AlphaFoldDB" id="A0A4W4HNW8"/>
<feature type="transmembrane region" description="Helical" evidence="8">
    <location>
        <begin position="90"/>
        <end position="108"/>
    </location>
</feature>
<evidence type="ECO:0000256" key="2">
    <source>
        <dbReference type="ARBA" id="ARBA00022692"/>
    </source>
</evidence>
<dbReference type="PROSITE" id="PS50261">
    <property type="entry name" value="G_PROTEIN_RECEP_F2_4"/>
    <property type="match status" value="1"/>
</dbReference>
<protein>
    <recommendedName>
        <fullName evidence="9">G-protein coupled receptors family 2 profile 2 domain-containing protein</fullName>
    </recommendedName>
</protein>
<evidence type="ECO:0000256" key="4">
    <source>
        <dbReference type="ARBA" id="ARBA00023040"/>
    </source>
</evidence>
<evidence type="ECO:0000256" key="5">
    <source>
        <dbReference type="ARBA" id="ARBA00023136"/>
    </source>
</evidence>
<reference evidence="11" key="1">
    <citation type="journal article" date="2014" name="Science">
        <title>Nonhuman genetics. Genomic basis for the convergent evolution of electric organs.</title>
        <authorList>
            <person name="Gallant J.R."/>
            <person name="Traeger L.L."/>
            <person name="Volkening J.D."/>
            <person name="Moffett H."/>
            <person name="Chen P.H."/>
            <person name="Novina C.D."/>
            <person name="Phillips G.N.Jr."/>
            <person name="Anand R."/>
            <person name="Wells G.B."/>
            <person name="Pinch M."/>
            <person name="Guth R."/>
            <person name="Unguez G.A."/>
            <person name="Albert J.S."/>
            <person name="Zakon H.H."/>
            <person name="Samanta M.P."/>
            <person name="Sussman M.R."/>
        </authorList>
    </citation>
    <scope>NUCLEOTIDE SEQUENCE [LARGE SCALE GENOMIC DNA]</scope>
</reference>
<keyword evidence="2 8" id="KW-0812">Transmembrane</keyword>
<dbReference type="InterPro" id="IPR036445">
    <property type="entry name" value="GPCR_2_extracell_dom_sf"/>
</dbReference>
<dbReference type="PANTHER" id="PTHR45620">
    <property type="entry name" value="PDF RECEPTOR-LIKE PROTEIN-RELATED"/>
    <property type="match status" value="1"/>
</dbReference>
<dbReference type="GO" id="GO:0007188">
    <property type="term" value="P:adenylate cyclase-modulating G protein-coupled receptor signaling pathway"/>
    <property type="evidence" value="ECO:0007669"/>
    <property type="project" value="TreeGrafter"/>
</dbReference>
<reference evidence="10" key="5">
    <citation type="submission" date="2025-09" db="UniProtKB">
        <authorList>
            <consortium name="Ensembl"/>
        </authorList>
    </citation>
    <scope>IDENTIFICATION</scope>
</reference>
<dbReference type="GO" id="GO:0017046">
    <property type="term" value="F:peptide hormone binding"/>
    <property type="evidence" value="ECO:0007669"/>
    <property type="project" value="TreeGrafter"/>
</dbReference>
<reference evidence="10" key="4">
    <citation type="submission" date="2025-08" db="UniProtKB">
        <authorList>
            <consortium name="Ensembl"/>
        </authorList>
    </citation>
    <scope>IDENTIFICATION</scope>
</reference>
<dbReference type="PRINTS" id="PR00249">
    <property type="entry name" value="GPCRSECRETIN"/>
</dbReference>
<reference evidence="10" key="3">
    <citation type="submission" date="2020-05" db="EMBL/GenBank/DDBJ databases">
        <title>Electrophorus electricus (electric eel) genome, fEleEle1, primary haplotype.</title>
        <authorList>
            <person name="Myers G."/>
            <person name="Meyer A."/>
            <person name="Fedrigo O."/>
            <person name="Formenti G."/>
            <person name="Rhie A."/>
            <person name="Tracey A."/>
            <person name="Sims Y."/>
            <person name="Jarvis E.D."/>
        </authorList>
    </citation>
    <scope>NUCLEOTIDE SEQUENCE [LARGE SCALE GENOMIC DNA]</scope>
</reference>
<dbReference type="GO" id="GO:0007166">
    <property type="term" value="P:cell surface receptor signaling pathway"/>
    <property type="evidence" value="ECO:0007669"/>
    <property type="project" value="InterPro"/>
</dbReference>
<name>A0A4W4HNW8_ELEEL</name>
<keyword evidence="5 8" id="KW-0472">Membrane</keyword>
<dbReference type="Pfam" id="PF00002">
    <property type="entry name" value="7tm_2"/>
    <property type="match status" value="1"/>
</dbReference>
<keyword evidence="7" id="KW-0807">Transducer</keyword>
<dbReference type="GO" id="GO:0005886">
    <property type="term" value="C:plasma membrane"/>
    <property type="evidence" value="ECO:0007669"/>
    <property type="project" value="TreeGrafter"/>
</dbReference>
<evidence type="ECO:0000256" key="1">
    <source>
        <dbReference type="ARBA" id="ARBA00004141"/>
    </source>
</evidence>
<keyword evidence="11" id="KW-1185">Reference proteome</keyword>
<dbReference type="GO" id="GO:0008528">
    <property type="term" value="F:G protein-coupled peptide receptor activity"/>
    <property type="evidence" value="ECO:0007669"/>
    <property type="project" value="TreeGrafter"/>
</dbReference>
<accession>A0A4W4HNW8</accession>
<sequence>FTAKNDYKKQLSGSEMFVEMLCVLFAVKRDCTENGWSEPSPPYELMLVSYEYFMGIRIMYSVGYSISLISLSIALILLGAFRKLHCTRNFIHMQLFLSFILRGVSIFIKDAVLHNSQAYYYCDSHPAHPCSSSVCGAWPNTCRRMRGAFTHT</sequence>
<dbReference type="GeneTree" id="ENSGT00940000159858"/>
<dbReference type="SUPFAM" id="SSF111418">
    <property type="entry name" value="Hormone receptor domain"/>
    <property type="match status" value="1"/>
</dbReference>
<evidence type="ECO:0000313" key="10">
    <source>
        <dbReference type="Ensembl" id="ENSEEEP00000050426.1"/>
    </source>
</evidence>
<dbReference type="GO" id="GO:0015055">
    <property type="term" value="F:secretin receptor activity"/>
    <property type="evidence" value="ECO:0007669"/>
    <property type="project" value="TreeGrafter"/>
</dbReference>
<evidence type="ECO:0000256" key="6">
    <source>
        <dbReference type="ARBA" id="ARBA00023170"/>
    </source>
</evidence>
<dbReference type="PANTHER" id="PTHR45620:SF13">
    <property type="entry name" value="SECRETIN RECEPTOR"/>
    <property type="match status" value="1"/>
</dbReference>
<dbReference type="InterPro" id="IPR050332">
    <property type="entry name" value="GPCR_2"/>
</dbReference>
<dbReference type="InterPro" id="IPR017981">
    <property type="entry name" value="GPCR_2-like_7TM"/>
</dbReference>
<keyword evidence="6" id="KW-0675">Receptor</keyword>
<evidence type="ECO:0000313" key="11">
    <source>
        <dbReference type="Proteomes" id="UP000314983"/>
    </source>
</evidence>
<feature type="domain" description="G-protein coupled receptors family 2 profile 2" evidence="9">
    <location>
        <begin position="56"/>
        <end position="152"/>
    </location>
</feature>